<dbReference type="Proteomes" id="UP000190848">
    <property type="component" value="Chromosome"/>
</dbReference>
<evidence type="ECO:0000313" key="2">
    <source>
        <dbReference type="EMBL" id="AQX02940.1"/>
    </source>
</evidence>
<feature type="transmembrane region" description="Helical" evidence="1">
    <location>
        <begin position="135"/>
        <end position="156"/>
    </location>
</feature>
<sequence length="168" mass="19727">MENNKTLDVKDFKIVFKYKYLVNAEYLKNILFENEILAVINYDESTLLVEEINYSKSVSIISKENIDESKTIDQENFIEEYNEWNANNLNPGHYLGGHIPFFYKTRANHLKFALVTLISLVIQISMIFITTSISLWNIVFLILTLIIFINFLYSGIHYNSEKKKHNSE</sequence>
<proteinExistence type="predicted"/>
<reference evidence="2 3" key="1">
    <citation type="submission" date="2016-07" db="EMBL/GenBank/DDBJ databases">
        <title>Revisiting the taxonomy of the Elizabethkingia Genus using Whole-Genome Sequencing, Optical Mapping, and MALDI-TOF, along with proposal of three novel Elizabethkingia species: Elizabethkingia bruuniana sp. nov., Elizabethkingia ursingii sp. nov., and Elizabethkingia occulta sp. nov.</title>
        <authorList>
            <person name="Nicholson A.C."/>
        </authorList>
    </citation>
    <scope>NUCLEOTIDE SEQUENCE [LARGE SCALE GENOMIC DNA]</scope>
    <source>
        <strain evidence="2 3">F3201</strain>
    </source>
</reference>
<evidence type="ECO:0000256" key="1">
    <source>
        <dbReference type="SAM" id="Phobius"/>
    </source>
</evidence>
<gene>
    <name evidence="2" type="ORF">BBD32_16490</name>
</gene>
<dbReference type="AlphaFoldDB" id="A0AAU8VI17"/>
<feature type="transmembrane region" description="Helical" evidence="1">
    <location>
        <begin position="112"/>
        <end position="129"/>
    </location>
</feature>
<keyword evidence="1" id="KW-0812">Transmembrane</keyword>
<evidence type="ECO:0008006" key="4">
    <source>
        <dbReference type="Google" id="ProtNLM"/>
    </source>
</evidence>
<evidence type="ECO:0000313" key="3">
    <source>
        <dbReference type="Proteomes" id="UP000190848"/>
    </source>
</evidence>
<dbReference type="EMBL" id="CP016374">
    <property type="protein sequence ID" value="AQX02940.1"/>
    <property type="molecule type" value="Genomic_DNA"/>
</dbReference>
<accession>A0AAU8VI17</accession>
<keyword evidence="1" id="KW-0472">Membrane</keyword>
<keyword evidence="1" id="KW-1133">Transmembrane helix</keyword>
<organism evidence="2 3">
    <name type="scientific">Elizabethkingia anophelis</name>
    <dbReference type="NCBI Taxonomy" id="1117645"/>
    <lineage>
        <taxon>Bacteria</taxon>
        <taxon>Pseudomonadati</taxon>
        <taxon>Bacteroidota</taxon>
        <taxon>Flavobacteriia</taxon>
        <taxon>Flavobacteriales</taxon>
        <taxon>Weeksellaceae</taxon>
        <taxon>Elizabethkingia</taxon>
    </lineage>
</organism>
<protein>
    <recommendedName>
        <fullName evidence="4">DUF2007 domain-containing protein</fullName>
    </recommendedName>
</protein>
<dbReference type="RefSeq" id="WP_185117094.1">
    <property type="nucleotide sequence ID" value="NZ_CP016374.1"/>
</dbReference>
<name>A0AAU8VI17_9FLAO</name>